<dbReference type="EMBL" id="FMYL01000002">
    <property type="protein sequence ID" value="SDB84618.1"/>
    <property type="molecule type" value="Genomic_DNA"/>
</dbReference>
<protein>
    <submittedName>
        <fullName evidence="2">Uncharacterized protein</fullName>
    </submittedName>
</protein>
<keyword evidence="3" id="KW-1185">Reference proteome</keyword>
<dbReference type="AlphaFoldDB" id="A0A1G6GRN9"/>
<evidence type="ECO:0000313" key="3">
    <source>
        <dbReference type="Proteomes" id="UP000242501"/>
    </source>
</evidence>
<proteinExistence type="predicted"/>
<reference evidence="3" key="1">
    <citation type="submission" date="2016-09" db="EMBL/GenBank/DDBJ databases">
        <authorList>
            <person name="Varghese N."/>
            <person name="Submissions S."/>
        </authorList>
    </citation>
    <scope>NUCLEOTIDE SEQUENCE [LARGE SCALE GENOMIC DNA]</scope>
    <source>
        <strain evidence="3">ANC 4422</strain>
    </source>
</reference>
<evidence type="ECO:0000256" key="1">
    <source>
        <dbReference type="SAM" id="Phobius"/>
    </source>
</evidence>
<accession>A0A1G6GRN9</accession>
<keyword evidence="1" id="KW-0812">Transmembrane</keyword>
<evidence type="ECO:0000313" key="2">
    <source>
        <dbReference type="EMBL" id="SDB84618.1"/>
    </source>
</evidence>
<dbReference type="Proteomes" id="UP000242501">
    <property type="component" value="Unassembled WGS sequence"/>
</dbReference>
<organism evidence="2 3">
    <name type="scientific">Acinetobacter boissieri</name>
    <dbReference type="NCBI Taxonomy" id="1219383"/>
    <lineage>
        <taxon>Bacteria</taxon>
        <taxon>Pseudomonadati</taxon>
        <taxon>Pseudomonadota</taxon>
        <taxon>Gammaproteobacteria</taxon>
        <taxon>Moraxellales</taxon>
        <taxon>Moraxellaceae</taxon>
        <taxon>Acinetobacter</taxon>
    </lineage>
</organism>
<name>A0A1G6GRN9_9GAMM</name>
<keyword evidence="1" id="KW-0472">Membrane</keyword>
<keyword evidence="1" id="KW-1133">Transmembrane helix</keyword>
<gene>
    <name evidence="2" type="ORF">SAMN05421733_10283</name>
</gene>
<sequence length="49" mass="5992">MSEQRPHKRNNIKQATIEFLKRENKTWFVFFIMIVYSIIGTIIGYIFIR</sequence>
<feature type="transmembrane region" description="Helical" evidence="1">
    <location>
        <begin position="27"/>
        <end position="48"/>
    </location>
</feature>